<keyword evidence="2" id="KW-0489">Methyltransferase</keyword>
<evidence type="ECO:0000259" key="1">
    <source>
        <dbReference type="Pfam" id="PF08241"/>
    </source>
</evidence>
<dbReference type="AlphaFoldDB" id="A0A4V1AVL2"/>
<dbReference type="Pfam" id="PF08241">
    <property type="entry name" value="Methyltransf_11"/>
    <property type="match status" value="1"/>
</dbReference>
<protein>
    <submittedName>
        <fullName evidence="2">Class I SAM-dependent methyltransferase</fullName>
    </submittedName>
</protein>
<keyword evidence="3" id="KW-1185">Reference proteome</keyword>
<evidence type="ECO:0000313" key="3">
    <source>
        <dbReference type="Proteomes" id="UP000294325"/>
    </source>
</evidence>
<evidence type="ECO:0000313" key="2">
    <source>
        <dbReference type="EMBL" id="QBQ53525.1"/>
    </source>
</evidence>
<dbReference type="InterPro" id="IPR029063">
    <property type="entry name" value="SAM-dependent_MTases_sf"/>
</dbReference>
<dbReference type="Gene3D" id="3.40.50.150">
    <property type="entry name" value="Vaccinia Virus protein VP39"/>
    <property type="match status" value="1"/>
</dbReference>
<reference evidence="2 3" key="1">
    <citation type="submission" date="2019-03" db="EMBL/GenBank/DDBJ databases">
        <title>The genome sequence of Nitrosococcus wardiae strain D1FHST reveals the archetypal metabolic capacity of ammonia-oxidizing Gammaproteobacteria.</title>
        <authorList>
            <person name="Wang L."/>
            <person name="Lim C.K."/>
            <person name="Hanson T.E."/>
            <person name="Dang H."/>
            <person name="Klotz M.G."/>
        </authorList>
    </citation>
    <scope>NUCLEOTIDE SEQUENCE [LARGE SCALE GENOMIC DNA]</scope>
    <source>
        <strain evidence="2 3">D1FHS</strain>
    </source>
</reference>
<dbReference type="GO" id="GO:0032259">
    <property type="term" value="P:methylation"/>
    <property type="evidence" value="ECO:0007669"/>
    <property type="project" value="UniProtKB-KW"/>
</dbReference>
<organism evidence="2 3">
    <name type="scientific">Nitrosococcus wardiae</name>
    <dbReference type="NCBI Taxonomy" id="1814290"/>
    <lineage>
        <taxon>Bacteria</taxon>
        <taxon>Pseudomonadati</taxon>
        <taxon>Pseudomonadota</taxon>
        <taxon>Gammaproteobacteria</taxon>
        <taxon>Chromatiales</taxon>
        <taxon>Chromatiaceae</taxon>
        <taxon>Nitrosococcus</taxon>
    </lineage>
</organism>
<sequence length="198" mass="23207">MHASSYQHMSRLVEAYFSHRDSLDILDLGSYDVNGSYRPLFEQPSWRYRGMDLSPGPNVDIVLSSPYRFPLSTDDMDLIISGQAFEHIEFFWLTWLEMVRVLKPGGMIFLIAPSRGPEHRYPVDCWRFYPDGFAALAKYGALELIEVRTDWEPHPEPDSAPWGDTVGVFMKPRRNYTARFYERAQYALRRLLETRLFK</sequence>
<dbReference type="RefSeq" id="WP_134356539.1">
    <property type="nucleotide sequence ID" value="NZ_CP038033.1"/>
</dbReference>
<accession>A0A4V1AVL2</accession>
<name>A0A4V1AVL2_9GAMM</name>
<dbReference type="CDD" id="cd02440">
    <property type="entry name" value="AdoMet_MTases"/>
    <property type="match status" value="1"/>
</dbReference>
<feature type="domain" description="Methyltransferase type 11" evidence="1">
    <location>
        <begin position="39"/>
        <end position="109"/>
    </location>
</feature>
<proteinExistence type="predicted"/>
<dbReference type="KEGG" id="nwr:E3U44_02655"/>
<dbReference type="OrthoDB" id="323463at2"/>
<dbReference type="EMBL" id="CP038033">
    <property type="protein sequence ID" value="QBQ53525.1"/>
    <property type="molecule type" value="Genomic_DNA"/>
</dbReference>
<dbReference type="SUPFAM" id="SSF53335">
    <property type="entry name" value="S-adenosyl-L-methionine-dependent methyltransferases"/>
    <property type="match status" value="1"/>
</dbReference>
<keyword evidence="2" id="KW-0808">Transferase</keyword>
<dbReference type="GO" id="GO:0008757">
    <property type="term" value="F:S-adenosylmethionine-dependent methyltransferase activity"/>
    <property type="evidence" value="ECO:0007669"/>
    <property type="project" value="InterPro"/>
</dbReference>
<gene>
    <name evidence="2" type="ORF">E3U44_02655</name>
</gene>
<dbReference type="InterPro" id="IPR013216">
    <property type="entry name" value="Methyltransf_11"/>
</dbReference>
<dbReference type="Proteomes" id="UP000294325">
    <property type="component" value="Chromosome"/>
</dbReference>